<dbReference type="RefSeq" id="WP_395513427.1">
    <property type="nucleotide sequence ID" value="NZ_JBBDHD010000150.1"/>
</dbReference>
<gene>
    <name evidence="1" type="ORF">WDV06_32590</name>
</gene>
<accession>A0ABW7PQ71</accession>
<evidence type="ECO:0000313" key="2">
    <source>
        <dbReference type="Proteomes" id="UP001610631"/>
    </source>
</evidence>
<sequence>MPIAVEFFVAPDDGVASEMGPRHRHHGLPAFACTDFYPDDAVGDWEVLLAGAAATEPRVVVPMKNDGFTVFELPERLCSTLAQASRSRLVAAAGAWVGLATMKDEGIPVEAAVEALTEAADLARTAAGLRHPLYCWYF</sequence>
<protein>
    <submittedName>
        <fullName evidence="1">Uncharacterized protein</fullName>
    </submittedName>
</protein>
<name>A0ABW7PQ71_9ACTN</name>
<evidence type="ECO:0000313" key="1">
    <source>
        <dbReference type="EMBL" id="MFH7599802.1"/>
    </source>
</evidence>
<proteinExistence type="predicted"/>
<dbReference type="Proteomes" id="UP001610631">
    <property type="component" value="Unassembled WGS sequence"/>
</dbReference>
<dbReference type="EMBL" id="JBBDHD010000150">
    <property type="protein sequence ID" value="MFH7599802.1"/>
    <property type="molecule type" value="Genomic_DNA"/>
</dbReference>
<keyword evidence="2" id="KW-1185">Reference proteome</keyword>
<organism evidence="1 2">
    <name type="scientific">Streptomyces racemochromogenes</name>
    <dbReference type="NCBI Taxonomy" id="67353"/>
    <lineage>
        <taxon>Bacteria</taxon>
        <taxon>Bacillati</taxon>
        <taxon>Actinomycetota</taxon>
        <taxon>Actinomycetes</taxon>
        <taxon>Kitasatosporales</taxon>
        <taxon>Streptomycetaceae</taxon>
        <taxon>Streptomyces</taxon>
    </lineage>
</organism>
<reference evidence="1 2" key="1">
    <citation type="submission" date="2024-03" db="EMBL/GenBank/DDBJ databases">
        <title>Whole genome sequencing of Streptomyces racemochromogenes, to identify antimicrobial biosynthetic gene clusters.</title>
        <authorList>
            <person name="Suryawanshi P."/>
            <person name="Krishnaraj P.U."/>
            <person name="Arun Y.P."/>
            <person name="Suryawanshi M.P."/>
            <person name="Rakshit O."/>
        </authorList>
    </citation>
    <scope>NUCLEOTIDE SEQUENCE [LARGE SCALE GENOMIC DNA]</scope>
    <source>
        <strain evidence="1 2">AUDT626</strain>
    </source>
</reference>
<comment type="caution">
    <text evidence="1">The sequence shown here is derived from an EMBL/GenBank/DDBJ whole genome shotgun (WGS) entry which is preliminary data.</text>
</comment>